<dbReference type="Pfam" id="PF23598">
    <property type="entry name" value="LRR_14"/>
    <property type="match status" value="1"/>
</dbReference>
<dbReference type="PRINTS" id="PR00019">
    <property type="entry name" value="LEURICHRPT"/>
</dbReference>
<dbReference type="SMART" id="SM00365">
    <property type="entry name" value="LRR_SD22"/>
    <property type="match status" value="3"/>
</dbReference>
<name>A0ABS1HQS3_9BACT</name>
<feature type="domain" description="Disease resistance R13L4/SHOC-2-like LRR" evidence="3">
    <location>
        <begin position="309"/>
        <end position="411"/>
    </location>
</feature>
<dbReference type="SMART" id="SM00369">
    <property type="entry name" value="LRR_TYP"/>
    <property type="match status" value="5"/>
</dbReference>
<dbReference type="PANTHER" id="PTHR48051">
    <property type="match status" value="1"/>
</dbReference>
<proteinExistence type="predicted"/>
<dbReference type="SUPFAM" id="SSF52058">
    <property type="entry name" value="L domain-like"/>
    <property type="match status" value="1"/>
</dbReference>
<dbReference type="Pfam" id="PF00560">
    <property type="entry name" value="LRR_1"/>
    <property type="match status" value="1"/>
</dbReference>
<evidence type="ECO:0000256" key="2">
    <source>
        <dbReference type="ARBA" id="ARBA00022737"/>
    </source>
</evidence>
<dbReference type="InterPro" id="IPR050216">
    <property type="entry name" value="LRR_domain-containing"/>
</dbReference>
<evidence type="ECO:0000259" key="3">
    <source>
        <dbReference type="Pfam" id="PF23598"/>
    </source>
</evidence>
<accession>A0ABS1HQS3</accession>
<dbReference type="PANTHER" id="PTHR48051:SF1">
    <property type="entry name" value="RAS SUPPRESSOR PROTEIN 1"/>
    <property type="match status" value="1"/>
</dbReference>
<comment type="caution">
    <text evidence="4">The sequence shown here is derived from an EMBL/GenBank/DDBJ whole genome shotgun (WGS) entry which is preliminary data.</text>
</comment>
<evidence type="ECO:0000256" key="1">
    <source>
        <dbReference type="ARBA" id="ARBA00022614"/>
    </source>
</evidence>
<dbReference type="InterPro" id="IPR032675">
    <property type="entry name" value="LRR_dom_sf"/>
</dbReference>
<organism evidence="4 5">
    <name type="scientific">Carboxylicivirga marina</name>
    <dbReference type="NCBI Taxonomy" id="2800988"/>
    <lineage>
        <taxon>Bacteria</taxon>
        <taxon>Pseudomonadati</taxon>
        <taxon>Bacteroidota</taxon>
        <taxon>Bacteroidia</taxon>
        <taxon>Marinilabiliales</taxon>
        <taxon>Marinilabiliaceae</taxon>
        <taxon>Carboxylicivirga</taxon>
    </lineage>
</organism>
<keyword evidence="2" id="KW-0677">Repeat</keyword>
<dbReference type="Gene3D" id="3.80.10.10">
    <property type="entry name" value="Ribonuclease Inhibitor"/>
    <property type="match status" value="1"/>
</dbReference>
<dbReference type="PROSITE" id="PS51450">
    <property type="entry name" value="LRR"/>
    <property type="match status" value="2"/>
</dbReference>
<gene>
    <name evidence="4" type="ORF">JIV24_22030</name>
</gene>
<dbReference type="EMBL" id="JAENRR010000129">
    <property type="protein sequence ID" value="MBK3520026.1"/>
    <property type="molecule type" value="Genomic_DNA"/>
</dbReference>
<dbReference type="InterPro" id="IPR001611">
    <property type="entry name" value="Leu-rich_rpt"/>
</dbReference>
<sequence>MKIILRFGILALMLSNIKIYSSPHYLRNYFLNENYSRSTQETIHYKYGNSDGILKSSDKITRVNSDTTKYMLEINGKWVYTIPSVPPTYIESIQDLREKVAHEVRAPMLLMSDNISGYMFFSFIVDTLGIPTSFKIEKDLCEGCGDYNLEVLKNNIKSWIPASINGIKYNSKFVFPLKFESEGSIVNSLPESIQSIFDGKLIDEVVIRVYGINKTLNNSTVDKTTIENLLNPTYYELQKALNVKNNVKNLNLSSNNLNSFPVEILEMIHLETLDLSDNRIQNLPGNIQKLKILEVFILNKNELYTIDENISLLGKLKALSISNNKFQSFPNQILKLKKLQVLDISNNNINQVPPEIISMSKLRSLAIVNTEIRSLPEEFFQLKKLEKLFINKNQLKSSEIEKLQSKLKKLEIIYE</sequence>
<keyword evidence="5" id="KW-1185">Reference proteome</keyword>
<dbReference type="InterPro" id="IPR003591">
    <property type="entry name" value="Leu-rich_rpt_typical-subtyp"/>
</dbReference>
<protein>
    <submittedName>
        <fullName evidence="4">Leucine-rich repeat domain-containing protein</fullName>
    </submittedName>
</protein>
<reference evidence="4 5" key="1">
    <citation type="submission" date="2021-01" db="EMBL/GenBank/DDBJ databases">
        <title>Carboxyliciviraga sp.nov., isolated from coastal sediments.</title>
        <authorList>
            <person name="Lu D."/>
            <person name="Zhang T."/>
        </authorList>
    </citation>
    <scope>NUCLEOTIDE SEQUENCE [LARGE SCALE GENOMIC DNA]</scope>
    <source>
        <strain evidence="4 5">N1Y132</strain>
    </source>
</reference>
<keyword evidence="1" id="KW-0433">Leucine-rich repeat</keyword>
<dbReference type="InterPro" id="IPR055414">
    <property type="entry name" value="LRR_R13L4/SHOC2-like"/>
</dbReference>
<evidence type="ECO:0000313" key="4">
    <source>
        <dbReference type="EMBL" id="MBK3520026.1"/>
    </source>
</evidence>
<dbReference type="Proteomes" id="UP000605676">
    <property type="component" value="Unassembled WGS sequence"/>
</dbReference>
<evidence type="ECO:0000313" key="5">
    <source>
        <dbReference type="Proteomes" id="UP000605676"/>
    </source>
</evidence>
<dbReference type="RefSeq" id="WP_200467243.1">
    <property type="nucleotide sequence ID" value="NZ_JAENRR010000129.1"/>
</dbReference>